<dbReference type="InterPro" id="IPR003836">
    <property type="entry name" value="Glucokinase"/>
</dbReference>
<keyword evidence="1" id="KW-0808">Transferase</keyword>
<dbReference type="GO" id="GO:0005829">
    <property type="term" value="C:cytosol"/>
    <property type="evidence" value="ECO:0007669"/>
    <property type="project" value="TreeGrafter"/>
</dbReference>
<dbReference type="Pfam" id="PF02685">
    <property type="entry name" value="Glucokinase"/>
    <property type="match status" value="1"/>
</dbReference>
<evidence type="ECO:0000313" key="6">
    <source>
        <dbReference type="EMBL" id="KRG64359.1"/>
    </source>
</evidence>
<name>A0A0R0CE53_9GAMM</name>
<dbReference type="InterPro" id="IPR050201">
    <property type="entry name" value="Bacterial_glucokinase"/>
</dbReference>
<dbReference type="InterPro" id="IPR043129">
    <property type="entry name" value="ATPase_NBD"/>
</dbReference>
<dbReference type="Gene3D" id="3.40.367.20">
    <property type="match status" value="1"/>
</dbReference>
<dbReference type="GO" id="GO:0005536">
    <property type="term" value="F:D-glucose binding"/>
    <property type="evidence" value="ECO:0007669"/>
    <property type="project" value="InterPro"/>
</dbReference>
<evidence type="ECO:0008006" key="8">
    <source>
        <dbReference type="Google" id="ProtNLM"/>
    </source>
</evidence>
<sequence>MSSTSDVVETAGAVAPVALIGADVGGTYARLGWAELVPGKPIEIRDFRKYACAEHPSLAAILRDYMQSLQQQTVLPPVRHAVVAIAGLLDGDTLLNTNLAWPVSLAATQRDAGLERLELINDFVAVAQAMPHVDRNTLHRICGHDDESTGPALVLGPGTGLGVALRLGAGNNPSVLPSEAGHAALAANTALERDVVQLLSQRYEHIDNERVLSGPGLMALYACLCELRGAAVRWRDPAELVAASRGGDLLARESIQAFCGWMGSLAGDLALTFGVRAVYLTGGVAGHLAAELHDGTFQRRFWSKGALSPALRQVPVWRVDHGELGVLGALAWHADRLGAGLSNNATGA</sequence>
<protein>
    <recommendedName>
        <fullName evidence="8">Glucokinase</fullName>
    </recommendedName>
</protein>
<dbReference type="GO" id="GO:0005524">
    <property type="term" value="F:ATP binding"/>
    <property type="evidence" value="ECO:0007669"/>
    <property type="project" value="UniProtKB-KW"/>
</dbReference>
<dbReference type="PATRIC" id="fig|405444.3.peg.660"/>
<dbReference type="PANTHER" id="PTHR47690:SF1">
    <property type="entry name" value="GLUCOKINASE"/>
    <property type="match status" value="1"/>
</dbReference>
<reference evidence="6 7" key="1">
    <citation type="submission" date="2015-05" db="EMBL/GenBank/DDBJ databases">
        <title>Genome sequencing and analysis of members of genus Stenotrophomonas.</title>
        <authorList>
            <person name="Patil P.P."/>
            <person name="Midha S."/>
            <person name="Patil P.B."/>
        </authorList>
    </citation>
    <scope>NUCLEOTIDE SEQUENCE [LARGE SCALE GENOMIC DNA]</scope>
    <source>
        <strain evidence="6 7">DSM 18929</strain>
    </source>
</reference>
<dbReference type="SUPFAM" id="SSF53067">
    <property type="entry name" value="Actin-like ATPase domain"/>
    <property type="match status" value="1"/>
</dbReference>
<evidence type="ECO:0000313" key="7">
    <source>
        <dbReference type="Proteomes" id="UP000050864"/>
    </source>
</evidence>
<dbReference type="STRING" id="405444.ABB26_08310"/>
<keyword evidence="2" id="KW-0547">Nucleotide-binding</keyword>
<keyword evidence="4" id="KW-0067">ATP-binding</keyword>
<organism evidence="6 7">
    <name type="scientific">Stenotrophomonas humi</name>
    <dbReference type="NCBI Taxonomy" id="405444"/>
    <lineage>
        <taxon>Bacteria</taxon>
        <taxon>Pseudomonadati</taxon>
        <taxon>Pseudomonadota</taxon>
        <taxon>Gammaproteobacteria</taxon>
        <taxon>Lysobacterales</taxon>
        <taxon>Lysobacteraceae</taxon>
        <taxon>Stenotrophomonas</taxon>
    </lineage>
</organism>
<dbReference type="CDD" id="cd24008">
    <property type="entry name" value="ASKHA_NBD_GLK"/>
    <property type="match status" value="1"/>
</dbReference>
<evidence type="ECO:0000256" key="5">
    <source>
        <dbReference type="RuleBase" id="RU004046"/>
    </source>
</evidence>
<keyword evidence="7" id="KW-1185">Reference proteome</keyword>
<dbReference type="Gene3D" id="3.30.420.40">
    <property type="match status" value="1"/>
</dbReference>
<accession>A0A0R0CE53</accession>
<evidence type="ECO:0000256" key="4">
    <source>
        <dbReference type="ARBA" id="ARBA00022840"/>
    </source>
</evidence>
<dbReference type="PANTHER" id="PTHR47690">
    <property type="entry name" value="GLUCOKINASE"/>
    <property type="match status" value="1"/>
</dbReference>
<dbReference type="AlphaFoldDB" id="A0A0R0CE53"/>
<evidence type="ECO:0000256" key="3">
    <source>
        <dbReference type="ARBA" id="ARBA00022777"/>
    </source>
</evidence>
<dbReference type="EMBL" id="LDJI01000014">
    <property type="protein sequence ID" value="KRG64359.1"/>
    <property type="molecule type" value="Genomic_DNA"/>
</dbReference>
<dbReference type="Proteomes" id="UP000050864">
    <property type="component" value="Unassembled WGS sequence"/>
</dbReference>
<dbReference type="GO" id="GO:0004340">
    <property type="term" value="F:glucokinase activity"/>
    <property type="evidence" value="ECO:0007669"/>
    <property type="project" value="InterPro"/>
</dbReference>
<dbReference type="NCBIfam" id="NF009073">
    <property type="entry name" value="PRK12408.1"/>
    <property type="match status" value="1"/>
</dbReference>
<gene>
    <name evidence="6" type="ORF">ABB26_08310</name>
</gene>
<comment type="similarity">
    <text evidence="5">Belongs to the bacterial glucokinase family.</text>
</comment>
<proteinExistence type="inferred from homology"/>
<comment type="caution">
    <text evidence="6">The sequence shown here is derived from an EMBL/GenBank/DDBJ whole genome shotgun (WGS) entry which is preliminary data.</text>
</comment>
<dbReference type="GO" id="GO:0006096">
    <property type="term" value="P:glycolytic process"/>
    <property type="evidence" value="ECO:0007669"/>
    <property type="project" value="InterPro"/>
</dbReference>
<keyword evidence="3" id="KW-0418">Kinase</keyword>
<evidence type="ECO:0000256" key="1">
    <source>
        <dbReference type="ARBA" id="ARBA00022679"/>
    </source>
</evidence>
<evidence type="ECO:0000256" key="2">
    <source>
        <dbReference type="ARBA" id="ARBA00022741"/>
    </source>
</evidence>